<dbReference type="SUPFAM" id="SSF141868">
    <property type="entry name" value="EAL domain-like"/>
    <property type="match status" value="1"/>
</dbReference>
<proteinExistence type="predicted"/>
<keyword evidence="3" id="KW-1185">Reference proteome</keyword>
<dbReference type="Proteomes" id="UP001501676">
    <property type="component" value="Unassembled WGS sequence"/>
</dbReference>
<protein>
    <recommendedName>
        <fullName evidence="1">EAL domain-containing protein</fullName>
    </recommendedName>
</protein>
<dbReference type="InterPro" id="IPR050706">
    <property type="entry name" value="Cyclic-di-GMP_PDE-like"/>
</dbReference>
<accession>A0ABP6SRY7</accession>
<sequence length="394" mass="41411">MHAGHAPLPVSAPADVTIRAVIDGRLVQPVFQPIVDLATRRVVGMEALARGPAGTTLEMPDRLFAAARAAGVVGELDLLCSERALECALAAPVTPPLVFVNAEPGVMDQPLSPRLLELLLDGLPFREVLEFTERALPAVPGSLLHIAGLVQQWGHSLALDDVGVDPMSLAFLPVLEPEVIKLDMSLVRNPHSEHTRSVCAVVQSEARRTGAVVIAEGIETDDDLVAARELGAHWGQGWLFGRPGTIEQHSSRFDPLAASVLRAPRPGFYESAGGPFEIAAEHGTVAAATADAVTAALSRLRALVADDTTIVVLASAPDDQIPAVSTLLPELADRARSAILLDDTLDGEFALVVIGAGYGYALGVRSTTTIPELVTVEDIATVAATARALLNRLS</sequence>
<organism evidence="2 3">
    <name type="scientific">Cryptosporangium minutisporangium</name>
    <dbReference type="NCBI Taxonomy" id="113569"/>
    <lineage>
        <taxon>Bacteria</taxon>
        <taxon>Bacillati</taxon>
        <taxon>Actinomycetota</taxon>
        <taxon>Actinomycetes</taxon>
        <taxon>Cryptosporangiales</taxon>
        <taxon>Cryptosporangiaceae</taxon>
        <taxon>Cryptosporangium</taxon>
    </lineage>
</organism>
<dbReference type="RefSeq" id="WP_345726752.1">
    <property type="nucleotide sequence ID" value="NZ_BAAAYN010000006.1"/>
</dbReference>
<reference evidence="3" key="1">
    <citation type="journal article" date="2019" name="Int. J. Syst. Evol. Microbiol.">
        <title>The Global Catalogue of Microorganisms (GCM) 10K type strain sequencing project: providing services to taxonomists for standard genome sequencing and annotation.</title>
        <authorList>
            <consortium name="The Broad Institute Genomics Platform"/>
            <consortium name="The Broad Institute Genome Sequencing Center for Infectious Disease"/>
            <person name="Wu L."/>
            <person name="Ma J."/>
        </authorList>
    </citation>
    <scope>NUCLEOTIDE SEQUENCE [LARGE SCALE GENOMIC DNA]</scope>
    <source>
        <strain evidence="3">JCM 9458</strain>
    </source>
</reference>
<comment type="caution">
    <text evidence="2">The sequence shown here is derived from an EMBL/GenBank/DDBJ whole genome shotgun (WGS) entry which is preliminary data.</text>
</comment>
<evidence type="ECO:0000313" key="3">
    <source>
        <dbReference type="Proteomes" id="UP001501676"/>
    </source>
</evidence>
<dbReference type="Gene3D" id="3.20.20.450">
    <property type="entry name" value="EAL domain"/>
    <property type="match status" value="1"/>
</dbReference>
<evidence type="ECO:0000259" key="1">
    <source>
        <dbReference type="PROSITE" id="PS50883"/>
    </source>
</evidence>
<dbReference type="PROSITE" id="PS50883">
    <property type="entry name" value="EAL"/>
    <property type="match status" value="1"/>
</dbReference>
<dbReference type="SMART" id="SM00052">
    <property type="entry name" value="EAL"/>
    <property type="match status" value="1"/>
</dbReference>
<evidence type="ECO:0000313" key="2">
    <source>
        <dbReference type="EMBL" id="GAA3383565.1"/>
    </source>
</evidence>
<dbReference type="CDD" id="cd01948">
    <property type="entry name" value="EAL"/>
    <property type="match status" value="1"/>
</dbReference>
<dbReference type="Pfam" id="PF00563">
    <property type="entry name" value="EAL"/>
    <property type="match status" value="1"/>
</dbReference>
<dbReference type="InterPro" id="IPR035919">
    <property type="entry name" value="EAL_sf"/>
</dbReference>
<dbReference type="EMBL" id="BAAAYN010000006">
    <property type="protein sequence ID" value="GAA3383565.1"/>
    <property type="molecule type" value="Genomic_DNA"/>
</dbReference>
<dbReference type="PANTHER" id="PTHR33121">
    <property type="entry name" value="CYCLIC DI-GMP PHOSPHODIESTERASE PDEF"/>
    <property type="match status" value="1"/>
</dbReference>
<dbReference type="InterPro" id="IPR001633">
    <property type="entry name" value="EAL_dom"/>
</dbReference>
<feature type="domain" description="EAL" evidence="1">
    <location>
        <begin position="11"/>
        <end position="257"/>
    </location>
</feature>
<name>A0ABP6SRY7_9ACTN</name>
<gene>
    <name evidence="2" type="ORF">GCM10020369_09870</name>
</gene>
<dbReference type="PANTHER" id="PTHR33121:SF76">
    <property type="entry name" value="SIGNALING PROTEIN"/>
    <property type="match status" value="1"/>
</dbReference>